<dbReference type="FunFam" id="1.20.1560.10:FF:000155">
    <property type="entry name" value="ATP-binding cassette transporter, subfamily B, member 2, group MDR/PGP protein PpABCB2"/>
    <property type="match status" value="1"/>
</dbReference>
<dbReference type="CDD" id="cd18578">
    <property type="entry name" value="ABC_6TM_Pgp_ABCB1_D2_like"/>
    <property type="match status" value="1"/>
</dbReference>
<dbReference type="PROSITE" id="PS50929">
    <property type="entry name" value="ABC_TM1F"/>
    <property type="match status" value="2"/>
</dbReference>
<dbReference type="InterPro" id="IPR011527">
    <property type="entry name" value="ABC1_TM_dom"/>
</dbReference>
<feature type="region of interest" description="Disordered" evidence="11">
    <location>
        <begin position="384"/>
        <end position="725"/>
    </location>
</feature>
<dbReference type="GO" id="GO:0090374">
    <property type="term" value="P:oligopeptide export from mitochondrion"/>
    <property type="evidence" value="ECO:0007669"/>
    <property type="project" value="TreeGrafter"/>
</dbReference>
<feature type="compositionally biased region" description="Basic and acidic residues" evidence="11">
    <location>
        <begin position="502"/>
        <end position="519"/>
    </location>
</feature>
<evidence type="ECO:0000256" key="2">
    <source>
        <dbReference type="ARBA" id="ARBA00007577"/>
    </source>
</evidence>
<feature type="compositionally biased region" description="Polar residues" evidence="11">
    <location>
        <begin position="252"/>
        <end position="279"/>
    </location>
</feature>
<dbReference type="GO" id="GO:0016887">
    <property type="term" value="F:ATP hydrolysis activity"/>
    <property type="evidence" value="ECO:0007669"/>
    <property type="project" value="InterPro"/>
</dbReference>
<feature type="region of interest" description="Disordered" evidence="11">
    <location>
        <begin position="1265"/>
        <end position="1307"/>
    </location>
</feature>
<protein>
    <submittedName>
        <fullName evidence="15">ABC transporter B family member 19</fullName>
    </submittedName>
</protein>
<feature type="transmembrane region" description="Helical" evidence="12">
    <location>
        <begin position="2280"/>
        <end position="2305"/>
    </location>
</feature>
<keyword evidence="7" id="KW-0067">ATP-binding</keyword>
<feature type="region of interest" description="Disordered" evidence="11">
    <location>
        <begin position="909"/>
        <end position="1068"/>
    </location>
</feature>
<feature type="transmembrane region" description="Helical" evidence="12">
    <location>
        <begin position="2054"/>
        <end position="2084"/>
    </location>
</feature>
<dbReference type="GO" id="GO:0005886">
    <property type="term" value="C:plasma membrane"/>
    <property type="evidence" value="ECO:0007669"/>
    <property type="project" value="UniProtKB-SubCell"/>
</dbReference>
<feature type="transmembrane region" description="Helical" evidence="12">
    <location>
        <begin position="2096"/>
        <end position="2114"/>
    </location>
</feature>
<keyword evidence="8 12" id="KW-1133">Transmembrane helix</keyword>
<feature type="transmembrane region" description="Helical" evidence="12">
    <location>
        <begin position="2317"/>
        <end position="2338"/>
    </location>
</feature>
<accession>W9RX74</accession>
<sequence length="2625" mass="288132">MKSDTLLDYAVFQLSPKRSRCELLVSSGGYTEKLASGSVKPFLTHLKVAEEQVALAVQSIKLESEKSKNAETWFTKGTLERFVRFVSTPEVLELVNTFDAELSQLEAARKIYSQNNNEIFICFTSGGNGAGITAAADATKKELLRAIDVRLTAVRQDLTTAYARASAAGFNPDTISDLQVFADRFGAHRLNEVCAKFTSLCQRRPDLINQWKPSVDDGAVRSSYGSDMSIDDPTEDPSGPHHRPQNKREQQPEQSRLSTCQQPNSLIPTSFPTLRNVNGKNDAEEESPNEASEKEKKEESQTESRSSSTLAGPPARRLSVQDRINLFENKQKEQSSAGSGGKPVVGKSVELRRLSSDVSSAAVGVEKAVLRRWSGVSDMSIDLSAEKDTESPLCTPSSVSSVSHAKSNNVTGGGSEGKDHKGLNDSNFSSKAETRSGSLRVAGDSLKDQAEGKTQVVISSSKDEESASKLRDNWKEQAASQTQFKFSTSRTAEQVSPNDQKVSQEEKNSLNSEDRRGWFKDQASSAMQSRGSEAKSQVTKTGNFASKAGDVSSDGGFAYKVEDHEQVDQPVSQSRSRTFQSHSRSSSGQFEFGGGFKLKEASSAQPKWVDDQLPPHPQWKSFTEGLVGGDVDLASSGKQQARAEDSGFQKMKFQKPGSSSREQIKNSQVRRDESNVANQDSKLDFNVKKVSANQESLATMSKPPVEQVQRTRQTKGNQELNDELKMKANELEKLFAEHKLRVPGDQSSSARRNKLADMQIESGASTQYKKPAPEEIVPSQLPEKSMVIESFSGYSNTTDFSTPPPKKIAGNQASADLRQNFSELGFSDDSRGKFYERYMQKRDSKLREEWGSKRAEKEAKLKAMQESLERSRAELKAKFSGLADRQDSASNAHWRAEKLRSFNLRSSIKRQQSIDSIASEEDEDLSEFPGQKFYGQDRFLSEASSGDGSARPTQNKKLLPNRNLSSSTPRTTGVPAPRSSYKLLNSSSGKRRTQSENPLTQSVPNFSDFRKENTKPMSGVSKTASRSQVRSYARSKSSNEDTPNVKEEKPRRSHSLRKNSANPVELTDLSTLKSEGIILAPLKYDTEQTDHSLYEKFPKSMETKSFLRKGNGIGPGSGASIAKLKASVALETLQNEEFDESGFEEDDFVDMCKEEEEEEELETMAVEDCANMDNGKSRPSNESDKSGNSGSDNGDSRRFLSQVDPASVAELPAAMPSSFHAIEALQDSLGESPVLWNSRNHHPFSYPHETSDIDASVDSPIGSPASWNSHGLAQTEADAARMRKKWGSAQKPVLASNSSHNQSRKDMTKGFKRLLKFGRKNRGTESLVDWISATTSEGDDDTEDGRDTANRSSEDLRKSRMAFFQGPSDDSFNSGEEEEEDDDGDEDEEATKSVGLFSLFKYSTKWDLVLIVLGCLGALVNGGSLPWYSYFFGKFVNKIAVDFSRSDKTQLMKDVQQVCLLMSALAAIVLIGAYLEITCWRLVGERSAQRIRTEYLRAVLRQDVGFFDTQISTGDIMHGISSDVAQIQEVMGEKMALFIHNVFTFICGYIVGFIGSWKVSLVVFSVIPLMMFCGIAYKAVYVGLTAKEEVLYRRAGSVAEQAISSIRTVFSFVAEDHLAARYAELLAKSVPFGAKIGFAKGAGMGVIYLVTYSTWALAFWYGAILVFRKEISGGAAIACFFGVNVGGRGLALSLSYFAQFAQGTVAASRVFEVIERVPEIDPYSPVGRALSNVRGRIEFKSVSFSYPSRPEAQVLNSLNLVIPSSKTTALVGSSGGGKSTIFALIERFYDPNKGTITLDGHDLRTLQVKWLRGQIGMVGQEPVLFGTTILENVMMGKENATKKDAIAACVAANAHSFISSLPQGFDTQLGDRGTQLSGGQKQRIALARAMIKDPKILLLDEPTSALDPESESVVQQAIDKISSGRTTIVIAHRLATVRNSDTIAVLERGSIVEIGNHRQLMEKYGAYYNLIKLASEAVSKTSTEKDALEAVHSSAYERYSANDVSRSKYYTNDISRSKYFKSTQEEKQANDEEEKPKVRKFKLSEIWKLQRPEIVILLLGFILGMHAGAILSAFPLVLGLALEIYFKDTSKIKKEVGKLCLVLVGLGIGCILSMTGQQGLCGWAGTKLTLRVRDLLFRSILKQEPGWFDFEENSTGVLVSRLSIDCVSFRSVLGDRLSVLLMGLSSAMVGLGVCFFLEWRLTLLAAAVTPFTLGASYLNLIINIGPRLDNNAYAKASNIASGAVSNIRTVTTFSAQEQLVKSFDRALSEPKRKSVKRSQILGLTLGFSQAAMYGAYTLTLWFGAYLMKENKASFGDVYKIFLILVLSSFSVGQLAGLAPDTSMAASAIPAVFDVINRKPLIGNDQEKGRKIERSKAWDIELKKVTFAYPSRPEVIVLRDFCLKVKGGSMVALVGGSGSGKSTVIWLIQRFYDPNQGKVMIGGVDLREIDVKWLRRQTALVGQEPALFSGSIRENIAIGNPTSSWAEIEDAAREAYIHKFISGLPQGYETKVGESGVQLSGGQKQRIAIARAILKKSRILLLDEASSALDLESERHVQEALKMVSKRATTIVVAHRLSTIREADTIAVVSNGTVSEYGSHDTLMASHLNGVYARLVRAETEANAFS</sequence>
<keyword evidence="5" id="KW-0677">Repeat</keyword>
<evidence type="ECO:0000256" key="10">
    <source>
        <dbReference type="ARBA" id="ARBA00023180"/>
    </source>
</evidence>
<feature type="compositionally biased region" description="Polar residues" evidence="11">
    <location>
        <begin position="942"/>
        <end position="971"/>
    </location>
</feature>
<feature type="compositionally biased region" description="Low complexity" evidence="11">
    <location>
        <begin position="572"/>
        <end position="590"/>
    </location>
</feature>
<keyword evidence="16" id="KW-1185">Reference proteome</keyword>
<dbReference type="CDD" id="cd03249">
    <property type="entry name" value="ABC_MTABC3_MDL1_MDL2"/>
    <property type="match status" value="2"/>
</dbReference>
<evidence type="ECO:0000256" key="4">
    <source>
        <dbReference type="ARBA" id="ARBA00022692"/>
    </source>
</evidence>
<feature type="domain" description="ABC transporter" evidence="13">
    <location>
        <begin position="2379"/>
        <end position="2615"/>
    </location>
</feature>
<evidence type="ECO:0000256" key="5">
    <source>
        <dbReference type="ARBA" id="ARBA00022737"/>
    </source>
</evidence>
<dbReference type="Pfam" id="PF00005">
    <property type="entry name" value="ABC_tran"/>
    <property type="match status" value="2"/>
</dbReference>
<dbReference type="PANTHER" id="PTHR43394">
    <property type="entry name" value="ATP-DEPENDENT PERMEASE MDL1, MITOCHONDRIAL"/>
    <property type="match status" value="1"/>
</dbReference>
<dbReference type="InterPro" id="IPR036640">
    <property type="entry name" value="ABC1_TM_sf"/>
</dbReference>
<feature type="compositionally biased region" description="Polar residues" evidence="11">
    <location>
        <begin position="1020"/>
        <end position="1036"/>
    </location>
</feature>
<evidence type="ECO:0000256" key="8">
    <source>
        <dbReference type="ARBA" id="ARBA00022989"/>
    </source>
</evidence>
<feature type="transmembrane region" description="Helical" evidence="12">
    <location>
        <begin position="1460"/>
        <end position="1483"/>
    </location>
</feature>
<feature type="region of interest" description="Disordered" evidence="11">
    <location>
        <begin position="1156"/>
        <end position="1199"/>
    </location>
</feature>
<dbReference type="PANTHER" id="PTHR43394:SF11">
    <property type="entry name" value="ATP-BINDING CASSETTE TRANSPORTER"/>
    <property type="match status" value="1"/>
</dbReference>
<feature type="compositionally biased region" description="Polar residues" evidence="11">
    <location>
        <begin position="1058"/>
        <end position="1068"/>
    </location>
</feature>
<dbReference type="PROSITE" id="PS00211">
    <property type="entry name" value="ABC_TRANSPORTER_1"/>
    <property type="match status" value="2"/>
</dbReference>
<evidence type="ECO:0000256" key="9">
    <source>
        <dbReference type="ARBA" id="ARBA00023136"/>
    </source>
</evidence>
<feature type="compositionally biased region" description="Basic and acidic residues" evidence="11">
    <location>
        <begin position="461"/>
        <end position="475"/>
    </location>
</feature>
<evidence type="ECO:0000256" key="3">
    <source>
        <dbReference type="ARBA" id="ARBA00022448"/>
    </source>
</evidence>
<name>W9RX74_9ROSA</name>
<reference evidence="16" key="1">
    <citation type="submission" date="2013-01" db="EMBL/GenBank/DDBJ databases">
        <title>Draft Genome Sequence of a Mulberry Tree, Morus notabilis C.K. Schneid.</title>
        <authorList>
            <person name="He N."/>
            <person name="Zhao S."/>
        </authorList>
    </citation>
    <scope>NUCLEOTIDE SEQUENCE</scope>
</reference>
<evidence type="ECO:0000256" key="11">
    <source>
        <dbReference type="SAM" id="MobiDB-lite"/>
    </source>
</evidence>
<dbReference type="Gene3D" id="1.20.1560.10">
    <property type="entry name" value="ABC transporter type 1, transmembrane domain"/>
    <property type="match status" value="1"/>
</dbReference>
<evidence type="ECO:0000259" key="14">
    <source>
        <dbReference type="PROSITE" id="PS50929"/>
    </source>
</evidence>
<feature type="compositionally biased region" description="Basic and acidic residues" evidence="11">
    <location>
        <begin position="291"/>
        <end position="302"/>
    </location>
</feature>
<dbReference type="PROSITE" id="PS50893">
    <property type="entry name" value="ABC_TRANSPORTER_2"/>
    <property type="match status" value="2"/>
</dbReference>
<evidence type="ECO:0000259" key="13">
    <source>
        <dbReference type="PROSITE" id="PS50893"/>
    </source>
</evidence>
<feature type="domain" description="ABC transporter" evidence="13">
    <location>
        <begin position="1737"/>
        <end position="1973"/>
    </location>
</feature>
<organism evidence="15 16">
    <name type="scientific">Morus notabilis</name>
    <dbReference type="NCBI Taxonomy" id="981085"/>
    <lineage>
        <taxon>Eukaryota</taxon>
        <taxon>Viridiplantae</taxon>
        <taxon>Streptophyta</taxon>
        <taxon>Embryophyta</taxon>
        <taxon>Tracheophyta</taxon>
        <taxon>Spermatophyta</taxon>
        <taxon>Magnoliopsida</taxon>
        <taxon>eudicotyledons</taxon>
        <taxon>Gunneridae</taxon>
        <taxon>Pentapetalae</taxon>
        <taxon>rosids</taxon>
        <taxon>fabids</taxon>
        <taxon>Rosales</taxon>
        <taxon>Moraceae</taxon>
        <taxon>Moreae</taxon>
        <taxon>Morus</taxon>
    </lineage>
</organism>
<keyword evidence="10" id="KW-0325">Glycoprotein</keyword>
<keyword evidence="4 12" id="KW-0812">Transmembrane</keyword>
<evidence type="ECO:0000256" key="7">
    <source>
        <dbReference type="ARBA" id="ARBA00022840"/>
    </source>
</evidence>
<evidence type="ECO:0000313" key="16">
    <source>
        <dbReference type="Proteomes" id="UP000030645"/>
    </source>
</evidence>
<dbReference type="SMART" id="SM00382">
    <property type="entry name" value="AAA"/>
    <property type="match status" value="2"/>
</dbReference>
<feature type="domain" description="ABC transmembrane type-1" evidence="14">
    <location>
        <begin position="1412"/>
        <end position="1702"/>
    </location>
</feature>
<dbReference type="Proteomes" id="UP000030645">
    <property type="component" value="Unassembled WGS sequence"/>
</dbReference>
<feature type="compositionally biased region" description="Polar residues" evidence="11">
    <location>
        <begin position="656"/>
        <end position="667"/>
    </location>
</feature>
<dbReference type="InterPro" id="IPR003439">
    <property type="entry name" value="ABC_transporter-like_ATP-bd"/>
</dbReference>
<feature type="region of interest" description="Disordered" evidence="11">
    <location>
        <begin position="1328"/>
        <end position="1390"/>
    </location>
</feature>
<feature type="transmembrane region" description="Helical" evidence="12">
    <location>
        <begin position="1561"/>
        <end position="1584"/>
    </location>
</feature>
<feature type="compositionally biased region" description="Polar residues" evidence="11">
    <location>
        <begin position="522"/>
        <end position="544"/>
    </location>
</feature>
<evidence type="ECO:0000313" key="15">
    <source>
        <dbReference type="EMBL" id="EXC01337.1"/>
    </source>
</evidence>
<feature type="transmembrane region" description="Helical" evidence="12">
    <location>
        <begin position="1645"/>
        <end position="1667"/>
    </location>
</feature>
<keyword evidence="6" id="KW-0547">Nucleotide-binding</keyword>
<feature type="compositionally biased region" description="Basic and acidic residues" evidence="11">
    <location>
        <begin position="1345"/>
        <end position="1358"/>
    </location>
</feature>
<dbReference type="GO" id="GO:0015421">
    <property type="term" value="F:ABC-type oligopeptide transporter activity"/>
    <property type="evidence" value="ECO:0007669"/>
    <property type="project" value="TreeGrafter"/>
</dbReference>
<evidence type="ECO:0000256" key="1">
    <source>
        <dbReference type="ARBA" id="ARBA00004651"/>
    </source>
</evidence>
<comment type="subcellular location">
    <subcellularLocation>
        <location evidence="1">Cell membrane</location>
        <topology evidence="1">Multi-pass membrane protein</topology>
    </subcellularLocation>
</comment>
<feature type="transmembrane region" description="Helical" evidence="12">
    <location>
        <begin position="1535"/>
        <end position="1555"/>
    </location>
</feature>
<feature type="region of interest" description="Disordered" evidence="11">
    <location>
        <begin position="211"/>
        <end position="346"/>
    </location>
</feature>
<dbReference type="EMBL" id="KE345328">
    <property type="protein sequence ID" value="EXC01337.1"/>
    <property type="molecule type" value="Genomic_DNA"/>
</dbReference>
<evidence type="ECO:0000256" key="12">
    <source>
        <dbReference type="SAM" id="Phobius"/>
    </source>
</evidence>
<feature type="transmembrane region" description="Helical" evidence="12">
    <location>
        <begin position="2177"/>
        <end position="2197"/>
    </location>
</feature>
<dbReference type="InterPro" id="IPR039421">
    <property type="entry name" value="Type_1_exporter"/>
</dbReference>
<feature type="compositionally biased region" description="Polar residues" evidence="11">
    <location>
        <begin position="995"/>
        <end position="1005"/>
    </location>
</feature>
<feature type="region of interest" description="Disordered" evidence="11">
    <location>
        <begin position="739"/>
        <end position="783"/>
    </location>
</feature>
<dbReference type="SUPFAM" id="SSF52540">
    <property type="entry name" value="P-loop containing nucleoside triphosphate hydrolases"/>
    <property type="match status" value="2"/>
</dbReference>
<dbReference type="InterPro" id="IPR027417">
    <property type="entry name" value="P-loop_NTPase"/>
</dbReference>
<dbReference type="FunFam" id="3.40.50.300:FF:000066">
    <property type="entry name" value="ABC transporter B family member 1"/>
    <property type="match status" value="2"/>
</dbReference>
<dbReference type="GO" id="GO:0005524">
    <property type="term" value="F:ATP binding"/>
    <property type="evidence" value="ECO:0007669"/>
    <property type="project" value="UniProtKB-KW"/>
</dbReference>
<dbReference type="SUPFAM" id="SSF90123">
    <property type="entry name" value="ABC transporter transmembrane region"/>
    <property type="match status" value="2"/>
</dbReference>
<feature type="compositionally biased region" description="Polar residues" evidence="11">
    <location>
        <begin position="478"/>
        <end position="501"/>
    </location>
</feature>
<dbReference type="GO" id="GO:0005743">
    <property type="term" value="C:mitochondrial inner membrane"/>
    <property type="evidence" value="ECO:0007669"/>
    <property type="project" value="TreeGrafter"/>
</dbReference>
<gene>
    <name evidence="15" type="ORF">L484_005037</name>
</gene>
<dbReference type="eggNOG" id="KOG0055">
    <property type="taxonomic scope" value="Eukaryota"/>
</dbReference>
<feature type="compositionally biased region" description="Acidic residues" evidence="11">
    <location>
        <begin position="1375"/>
        <end position="1389"/>
    </location>
</feature>
<feature type="compositionally biased region" description="Basic and acidic residues" evidence="11">
    <location>
        <begin position="1037"/>
        <end position="1050"/>
    </location>
</feature>
<feature type="compositionally biased region" description="Polar residues" evidence="11">
    <location>
        <begin position="424"/>
        <end position="437"/>
    </location>
</feature>
<feature type="compositionally biased region" description="Polar residues" evidence="11">
    <location>
        <begin position="708"/>
        <end position="719"/>
    </location>
</feature>
<dbReference type="Gene3D" id="3.40.50.300">
    <property type="entry name" value="P-loop containing nucleotide triphosphate hydrolases"/>
    <property type="match status" value="2"/>
</dbReference>
<feature type="domain" description="ABC transmembrane type-1" evidence="14">
    <location>
        <begin position="2058"/>
        <end position="2343"/>
    </location>
</feature>
<dbReference type="InterPro" id="IPR017871">
    <property type="entry name" value="ABC_transporter-like_CS"/>
</dbReference>
<keyword evidence="3" id="KW-0813">Transport</keyword>
<dbReference type="CDD" id="cd18577">
    <property type="entry name" value="ABC_6TM_Pgp_ABCB1_D1_like"/>
    <property type="match status" value="1"/>
</dbReference>
<evidence type="ECO:0000256" key="6">
    <source>
        <dbReference type="ARBA" id="ARBA00022741"/>
    </source>
</evidence>
<keyword evidence="9 12" id="KW-0472">Membrane</keyword>
<dbReference type="Pfam" id="PF00664">
    <property type="entry name" value="ABC_membrane"/>
    <property type="match status" value="2"/>
</dbReference>
<dbReference type="InterPro" id="IPR003593">
    <property type="entry name" value="AAA+_ATPase"/>
</dbReference>
<comment type="similarity">
    <text evidence="2">Belongs to the ABC transporter superfamily. ABCB family. Multidrug resistance exporter (TC 3.A.1.201) subfamily.</text>
</comment>
<feature type="compositionally biased region" description="Basic and acidic residues" evidence="11">
    <location>
        <begin position="1175"/>
        <end position="1185"/>
    </location>
</feature>
<proteinExistence type="inferred from homology"/>